<accession>A0A1E3X5M5</accession>
<dbReference type="PANTHER" id="PTHR33619">
    <property type="entry name" value="POLYSACCHARIDE EXPORT PROTEIN GFCE-RELATED"/>
    <property type="match status" value="1"/>
</dbReference>
<protein>
    <recommendedName>
        <fullName evidence="2">Polysaccharide export protein N-terminal domain-containing protein</fullName>
    </recommendedName>
</protein>
<evidence type="ECO:0000259" key="2">
    <source>
        <dbReference type="Pfam" id="PF02563"/>
    </source>
</evidence>
<dbReference type="GO" id="GO:0015159">
    <property type="term" value="F:polysaccharide transmembrane transporter activity"/>
    <property type="evidence" value="ECO:0007669"/>
    <property type="project" value="InterPro"/>
</dbReference>
<dbReference type="PANTHER" id="PTHR33619:SF3">
    <property type="entry name" value="POLYSACCHARIDE EXPORT PROTEIN GFCE-RELATED"/>
    <property type="match status" value="1"/>
</dbReference>
<comment type="caution">
    <text evidence="3">The sequence shown here is derived from an EMBL/GenBank/DDBJ whole genome shotgun (WGS) entry which is preliminary data.</text>
</comment>
<dbReference type="Gene3D" id="3.30.1950.10">
    <property type="entry name" value="wza like domain"/>
    <property type="match status" value="1"/>
</dbReference>
<organism evidence="3 4">
    <name type="scientific">Candidatus Scalindua rubra</name>
    <dbReference type="NCBI Taxonomy" id="1872076"/>
    <lineage>
        <taxon>Bacteria</taxon>
        <taxon>Pseudomonadati</taxon>
        <taxon>Planctomycetota</taxon>
        <taxon>Candidatus Brocadiia</taxon>
        <taxon>Candidatus Brocadiales</taxon>
        <taxon>Candidatus Scalinduaceae</taxon>
        <taxon>Candidatus Scalindua</taxon>
    </lineage>
</organism>
<evidence type="ECO:0000313" key="3">
    <source>
        <dbReference type="EMBL" id="ODS30901.1"/>
    </source>
</evidence>
<dbReference type="Proteomes" id="UP000094056">
    <property type="component" value="Unassembled WGS sequence"/>
</dbReference>
<proteinExistence type="predicted"/>
<name>A0A1E3X5M5_9BACT</name>
<dbReference type="EMBL" id="MAYW01000163">
    <property type="protein sequence ID" value="ODS30901.1"/>
    <property type="molecule type" value="Genomic_DNA"/>
</dbReference>
<dbReference type="AlphaFoldDB" id="A0A1E3X5M5"/>
<dbReference type="Gene3D" id="3.10.560.10">
    <property type="entry name" value="Outer membrane lipoprotein wza domain like"/>
    <property type="match status" value="1"/>
</dbReference>
<evidence type="ECO:0000256" key="1">
    <source>
        <dbReference type="ARBA" id="ARBA00022729"/>
    </source>
</evidence>
<reference evidence="3 4" key="1">
    <citation type="submission" date="2016-07" db="EMBL/GenBank/DDBJ databases">
        <title>Draft genome of Scalindua rubra, obtained from a brine-seawater interface in the Red Sea, sheds light on salt adaptation in anammox bacteria.</title>
        <authorList>
            <person name="Speth D.R."/>
            <person name="Lagkouvardos I."/>
            <person name="Wang Y."/>
            <person name="Qian P.-Y."/>
            <person name="Dutilh B.E."/>
            <person name="Jetten M.S."/>
        </authorList>
    </citation>
    <scope>NUCLEOTIDE SEQUENCE [LARGE SCALE GENOMIC DNA]</scope>
    <source>
        <strain evidence="3">BSI-1</strain>
    </source>
</reference>
<dbReference type="Pfam" id="PF02563">
    <property type="entry name" value="Poly_export"/>
    <property type="match status" value="1"/>
</dbReference>
<evidence type="ECO:0000313" key="4">
    <source>
        <dbReference type="Proteomes" id="UP000094056"/>
    </source>
</evidence>
<feature type="domain" description="Polysaccharide export protein N-terminal" evidence="2">
    <location>
        <begin position="24"/>
        <end position="97"/>
    </location>
</feature>
<dbReference type="InterPro" id="IPR003715">
    <property type="entry name" value="Poly_export_N"/>
</dbReference>
<sequence>MSRPDTVLLQASNKNIENRLEAINGTYILSPPDVIEIDVNDNPELKTRAIIRPDGNIFFPLLGDIYIEGLTPLEIREKIHKLLGRYLKELPEEAVSVEVVGFKSKKVYIYSYGHGIREIPFTGDLTVLDAITQSGLLGRTANQRGIKVIRGESDTVEKPQKLVVNLHDIIKKGKTERNIVLRPNDIVYIPPTLLGRIGFAAQDILNPTQPVQNLGAAAAGAQYNALGFGGIPTTE</sequence>
<dbReference type="InterPro" id="IPR049712">
    <property type="entry name" value="Poly_export"/>
</dbReference>
<keyword evidence="1" id="KW-0732">Signal</keyword>
<gene>
    <name evidence="3" type="ORF">SCARUB_03982</name>
</gene>